<reference evidence="3 4" key="1">
    <citation type="journal article" date="2021" name="Environ. Microbiol.">
        <title>Gene family expansions and transcriptome signatures uncover fungal adaptations to wood decay.</title>
        <authorList>
            <person name="Hage H."/>
            <person name="Miyauchi S."/>
            <person name="Viragh M."/>
            <person name="Drula E."/>
            <person name="Min B."/>
            <person name="Chaduli D."/>
            <person name="Navarro D."/>
            <person name="Favel A."/>
            <person name="Norest M."/>
            <person name="Lesage-Meessen L."/>
            <person name="Balint B."/>
            <person name="Merenyi Z."/>
            <person name="de Eugenio L."/>
            <person name="Morin E."/>
            <person name="Martinez A.T."/>
            <person name="Baldrian P."/>
            <person name="Stursova M."/>
            <person name="Martinez M.J."/>
            <person name="Novotny C."/>
            <person name="Magnuson J.K."/>
            <person name="Spatafora J.W."/>
            <person name="Maurice S."/>
            <person name="Pangilinan J."/>
            <person name="Andreopoulos W."/>
            <person name="LaButti K."/>
            <person name="Hundley H."/>
            <person name="Na H."/>
            <person name="Kuo A."/>
            <person name="Barry K."/>
            <person name="Lipzen A."/>
            <person name="Henrissat B."/>
            <person name="Riley R."/>
            <person name="Ahrendt S."/>
            <person name="Nagy L.G."/>
            <person name="Grigoriev I.V."/>
            <person name="Martin F."/>
            <person name="Rosso M.N."/>
        </authorList>
    </citation>
    <scope>NUCLEOTIDE SEQUENCE [LARGE SCALE GENOMIC DNA]</scope>
    <source>
        <strain evidence="3 4">CIRM-BRFM 1785</strain>
    </source>
</reference>
<dbReference type="RefSeq" id="XP_047782354.1">
    <property type="nucleotide sequence ID" value="XM_047927092.1"/>
</dbReference>
<proteinExistence type="predicted"/>
<gene>
    <name evidence="3" type="ORF">C8Q71DRAFT_854742</name>
</gene>
<evidence type="ECO:0000259" key="2">
    <source>
        <dbReference type="Pfam" id="PF08242"/>
    </source>
</evidence>
<dbReference type="Pfam" id="PF08242">
    <property type="entry name" value="Methyltransf_12"/>
    <property type="match status" value="1"/>
</dbReference>
<feature type="compositionally biased region" description="Basic residues" evidence="1">
    <location>
        <begin position="355"/>
        <end position="365"/>
    </location>
</feature>
<organism evidence="3 4">
    <name type="scientific">Rhodofomes roseus</name>
    <dbReference type="NCBI Taxonomy" id="34475"/>
    <lineage>
        <taxon>Eukaryota</taxon>
        <taxon>Fungi</taxon>
        <taxon>Dikarya</taxon>
        <taxon>Basidiomycota</taxon>
        <taxon>Agaricomycotina</taxon>
        <taxon>Agaricomycetes</taxon>
        <taxon>Polyporales</taxon>
        <taxon>Rhodofomes</taxon>
    </lineage>
</organism>
<keyword evidence="4" id="KW-1185">Reference proteome</keyword>
<evidence type="ECO:0000313" key="4">
    <source>
        <dbReference type="Proteomes" id="UP000814176"/>
    </source>
</evidence>
<dbReference type="SUPFAM" id="SSF53335">
    <property type="entry name" value="S-adenosyl-L-methionine-dependent methyltransferases"/>
    <property type="match status" value="1"/>
</dbReference>
<feature type="compositionally biased region" description="Polar residues" evidence="1">
    <location>
        <begin position="127"/>
        <end position="138"/>
    </location>
</feature>
<dbReference type="EMBL" id="JADCUA010000004">
    <property type="protein sequence ID" value="KAH9840888.1"/>
    <property type="molecule type" value="Genomic_DNA"/>
</dbReference>
<feature type="compositionally biased region" description="Polar residues" evidence="1">
    <location>
        <begin position="330"/>
        <end position="339"/>
    </location>
</feature>
<evidence type="ECO:0000313" key="3">
    <source>
        <dbReference type="EMBL" id="KAH9840888.1"/>
    </source>
</evidence>
<feature type="region of interest" description="Disordered" evidence="1">
    <location>
        <begin position="309"/>
        <end position="365"/>
    </location>
</feature>
<dbReference type="InterPro" id="IPR013217">
    <property type="entry name" value="Methyltransf_12"/>
</dbReference>
<dbReference type="Gene3D" id="3.40.50.150">
    <property type="entry name" value="Vaccinia Virus protein VP39"/>
    <property type="match status" value="1"/>
</dbReference>
<protein>
    <recommendedName>
        <fullName evidence="2">Methyltransferase type 12 domain-containing protein</fullName>
    </recommendedName>
</protein>
<dbReference type="GeneID" id="72007824"/>
<dbReference type="Proteomes" id="UP000814176">
    <property type="component" value="Unassembled WGS sequence"/>
</dbReference>
<dbReference type="InterPro" id="IPR029063">
    <property type="entry name" value="SAM-dependent_MTases_sf"/>
</dbReference>
<evidence type="ECO:0000256" key="1">
    <source>
        <dbReference type="SAM" id="MobiDB-lite"/>
    </source>
</evidence>
<accession>A0ABQ8KQJ5</accession>
<feature type="compositionally biased region" description="Acidic residues" evidence="1">
    <location>
        <begin position="107"/>
        <end position="126"/>
    </location>
</feature>
<name>A0ABQ8KQJ5_9APHY</name>
<feature type="domain" description="Methyltransferase type 12" evidence="2">
    <location>
        <begin position="523"/>
        <end position="628"/>
    </location>
</feature>
<dbReference type="CDD" id="cd02440">
    <property type="entry name" value="AdoMet_MTases"/>
    <property type="match status" value="1"/>
</dbReference>
<feature type="region of interest" description="Disordered" evidence="1">
    <location>
        <begin position="102"/>
        <end position="143"/>
    </location>
</feature>
<comment type="caution">
    <text evidence="3">The sequence shown here is derived from an EMBL/GenBank/DDBJ whole genome shotgun (WGS) entry which is preliminary data.</text>
</comment>
<sequence length="697" mass="77514">MIAIPLPVVPAARSTIAPAKEPQPDLPPPFKPRSVNVVRQDLLAARNIDPFVLLPRIFIPIPRGLWRPPVMHYGWPAPTSMLLSYAEEHGLVLKMSRRNPNICTADDSSDEDEPFTEDNDAEDSDGAESSCSSGPTTSRTRKPIIARLPKNCVDESSTMMAAVKRILSILTKETGMRYPESVQVDVTLQHSGGPSEARIISVYTNYHLLQTDLPSPEDIQTIGKTLGLTTPPMWCMDQMEYEWRPCDLLAARNIDPFVLLPRIFIPIPRGLWRPPVMHYGWPAPTSMLLSYAEEHGLILNTSRRNPNICIADDSSDEDESLTGPGDNDGAETSCSSRASDQPAGSRPTADATTPRTRKSVPKKRVDKLSTMMAAVKRILSILAKETGMRYPESVQVDVTLQHRGGPSEAKIISVYTNYHFLQKNLPSPEDIQTIGKTLGLTTPPMWCIDQMEYEWRPSKSLRRLSYHRPPDMDVLAKPYSNSPLSRMYDFLALGLFNFWVWRCPTGSVLLPFFRKHIGESAHLDVAVGTGYYTANSIQRLSKCKNVTLLDLSPRALDVAEARLRAAGYKGTIDKVHQRVYEPLPDSLRGRFDSISAFYTLHCLPGTFPPKASCVFAGLSAGLAPDGVLYGATILGKTGNHTWLSRALLWLHNSRGWFGNDDDSAENLEKALRGSFEEVEVRVVGVVALFEARRPIRE</sequence>